<name>A0A264VPJ3_PRORE</name>
<evidence type="ECO:0000313" key="3">
    <source>
        <dbReference type="Proteomes" id="UP000216001"/>
    </source>
</evidence>
<accession>A0A264VPJ3</accession>
<reference evidence="1" key="2">
    <citation type="submission" date="2022-10" db="EMBL/GenBank/DDBJ databases">
        <title>Bacterial isolates recovered from the One Health project in Brazil.</title>
        <authorList>
            <person name="Valiatti T.B."/>
            <person name="Santos F."/>
            <person name="Cayo R."/>
            <person name="Gales A.C."/>
        </authorList>
    </citation>
    <scope>NUCLEOTIDE SEQUENCE</scope>
    <source>
        <strain evidence="1">PVR188</strain>
    </source>
</reference>
<comment type="caution">
    <text evidence="2">The sequence shown here is derived from an EMBL/GenBank/DDBJ whole genome shotgun (WGS) entry which is preliminary data.</text>
</comment>
<reference evidence="2 3" key="1">
    <citation type="submission" date="2017-07" db="EMBL/GenBank/DDBJ databases">
        <title>blaIMP-27 on transferable plasmids in Proteus mirabilis and Providencia rettgeri.</title>
        <authorList>
            <person name="Potter R."/>
        </authorList>
    </citation>
    <scope>NUCLEOTIDE SEQUENCE [LARGE SCALE GENOMIC DNA]</scope>
    <source>
        <strain evidence="2 3">PR1</strain>
    </source>
</reference>
<proteinExistence type="predicted"/>
<evidence type="ECO:0000313" key="2">
    <source>
        <dbReference type="EMBL" id="OZS73185.1"/>
    </source>
</evidence>
<dbReference type="AlphaFoldDB" id="A0A264VPJ3"/>
<dbReference type="Proteomes" id="UP001159001">
    <property type="component" value="Unassembled WGS sequence"/>
</dbReference>
<organism evidence="2 3">
    <name type="scientific">Providencia rettgeri</name>
    <dbReference type="NCBI Taxonomy" id="587"/>
    <lineage>
        <taxon>Bacteria</taxon>
        <taxon>Pseudomonadati</taxon>
        <taxon>Pseudomonadota</taxon>
        <taxon>Gammaproteobacteria</taxon>
        <taxon>Enterobacterales</taxon>
        <taxon>Morganellaceae</taxon>
        <taxon>Providencia</taxon>
    </lineage>
</organism>
<evidence type="ECO:0000313" key="1">
    <source>
        <dbReference type="EMBL" id="MDI9094825.1"/>
    </source>
</evidence>
<dbReference type="EMBL" id="JAOWIN010000016">
    <property type="protein sequence ID" value="MDI9094825.1"/>
    <property type="molecule type" value="Genomic_DNA"/>
</dbReference>
<dbReference type="RefSeq" id="WP_094962467.1">
    <property type="nucleotide sequence ID" value="NZ_ABDWLN020000004.1"/>
</dbReference>
<gene>
    <name evidence="2" type="ORF">CHI95_18195</name>
    <name evidence="1" type="ORF">OGX73_19655</name>
</gene>
<protein>
    <submittedName>
        <fullName evidence="2">Uncharacterized protein</fullName>
    </submittedName>
</protein>
<dbReference type="EMBL" id="NOWC01000025">
    <property type="protein sequence ID" value="OZS73185.1"/>
    <property type="molecule type" value="Genomic_DNA"/>
</dbReference>
<sequence>MNSVDKFGYGDKQIQQGMSIMEYEKQLETAFNSLMNKNKGDIVPINYDIDHSSLIQTTNCFSSQKEYSFIIEPNHYIAECQFNNSMCYLVN</sequence>
<dbReference type="Proteomes" id="UP000216001">
    <property type="component" value="Unassembled WGS sequence"/>
</dbReference>